<dbReference type="SMART" id="SM00612">
    <property type="entry name" value="Kelch"/>
    <property type="match status" value="6"/>
</dbReference>
<dbReference type="HOGENOM" id="CLU_004253_14_2_1"/>
<evidence type="ECO:0000313" key="10">
    <source>
        <dbReference type="EnsemblMetazoa" id="PHUM492160-PA"/>
    </source>
</evidence>
<dbReference type="Gene3D" id="3.30.710.10">
    <property type="entry name" value="Potassium Channel Kv1.1, Chain A"/>
    <property type="match status" value="1"/>
</dbReference>
<organism>
    <name type="scientific">Pediculus humanus subsp. corporis</name>
    <name type="common">Body louse</name>
    <dbReference type="NCBI Taxonomy" id="121224"/>
    <lineage>
        <taxon>Eukaryota</taxon>
        <taxon>Metazoa</taxon>
        <taxon>Ecdysozoa</taxon>
        <taxon>Arthropoda</taxon>
        <taxon>Hexapoda</taxon>
        <taxon>Insecta</taxon>
        <taxon>Pterygota</taxon>
        <taxon>Neoptera</taxon>
        <taxon>Paraneoptera</taxon>
        <taxon>Psocodea</taxon>
        <taxon>Troctomorpha</taxon>
        <taxon>Phthiraptera</taxon>
        <taxon>Anoplura</taxon>
        <taxon>Pediculidae</taxon>
        <taxon>Pediculus</taxon>
    </lineage>
</organism>
<dbReference type="EnsemblMetazoa" id="PHUM492160-RA">
    <property type="protein sequence ID" value="PHUM492160-PA"/>
    <property type="gene ID" value="PHUM492160"/>
</dbReference>
<keyword evidence="5" id="KW-0833">Ubl conjugation pathway</keyword>
<dbReference type="GO" id="GO:0003779">
    <property type="term" value="F:actin binding"/>
    <property type="evidence" value="ECO:0007669"/>
    <property type="project" value="UniProtKB-KW"/>
</dbReference>
<dbReference type="PROSITE" id="PS50097">
    <property type="entry name" value="BTB"/>
    <property type="match status" value="1"/>
</dbReference>
<dbReference type="Pfam" id="PF07707">
    <property type="entry name" value="BACK"/>
    <property type="match status" value="1"/>
</dbReference>
<evidence type="ECO:0000256" key="7">
    <source>
        <dbReference type="ARBA" id="ARBA00043912"/>
    </source>
</evidence>
<dbReference type="InParanoid" id="E0VWY1"/>
<dbReference type="Pfam" id="PF24681">
    <property type="entry name" value="Kelch_KLHDC2_KLHL20_DRC7"/>
    <property type="match status" value="1"/>
</dbReference>
<reference evidence="10" key="3">
    <citation type="submission" date="2021-02" db="UniProtKB">
        <authorList>
            <consortium name="EnsemblMetazoa"/>
        </authorList>
    </citation>
    <scope>IDENTIFICATION</scope>
    <source>
        <strain evidence="10">USDA</strain>
    </source>
</reference>
<dbReference type="FunFam" id="1.25.40.420:FF:000001">
    <property type="entry name" value="Kelch-like family member 12"/>
    <property type="match status" value="1"/>
</dbReference>
<evidence type="ECO:0000259" key="8">
    <source>
        <dbReference type="PROSITE" id="PS50097"/>
    </source>
</evidence>
<dbReference type="InterPro" id="IPR017096">
    <property type="entry name" value="BTB-kelch_protein"/>
</dbReference>
<dbReference type="InterPro" id="IPR000210">
    <property type="entry name" value="BTB/POZ_dom"/>
</dbReference>
<comment type="pathway">
    <text evidence="1">Protein modification; protein ubiquitination.</text>
</comment>
<dbReference type="SUPFAM" id="SSF54695">
    <property type="entry name" value="POZ domain"/>
    <property type="match status" value="1"/>
</dbReference>
<protein>
    <recommendedName>
        <fullName evidence="2">Kelch-like protein diablo</fullName>
    </recommendedName>
</protein>
<dbReference type="InterPro" id="IPR011333">
    <property type="entry name" value="SKP1/BTB/POZ_sf"/>
</dbReference>
<dbReference type="Gene3D" id="2.120.10.80">
    <property type="entry name" value="Kelch-type beta propeller"/>
    <property type="match status" value="2"/>
</dbReference>
<comment type="function">
    <text evidence="7">Probable substrate-specific adapter of an E3 ubiquitin-protein ligase complex which mediates the ubiquitination and subsequent proteasomal degradation of target proteins. May have a role in synapse differentiation and growth.</text>
</comment>
<evidence type="ECO:0000256" key="5">
    <source>
        <dbReference type="ARBA" id="ARBA00022786"/>
    </source>
</evidence>
<dbReference type="OMA" id="HFMEVTK"/>
<accession>E0VWY1</accession>
<dbReference type="SMART" id="SM00875">
    <property type="entry name" value="BACK"/>
    <property type="match status" value="1"/>
</dbReference>
<dbReference type="OrthoDB" id="45365at2759"/>
<dbReference type="PIRSF" id="PIRSF037037">
    <property type="entry name" value="Kelch-like_protein_gigaxonin"/>
    <property type="match status" value="1"/>
</dbReference>
<dbReference type="InterPro" id="IPR015915">
    <property type="entry name" value="Kelch-typ_b-propeller"/>
</dbReference>
<evidence type="ECO:0000256" key="3">
    <source>
        <dbReference type="ARBA" id="ARBA00022441"/>
    </source>
</evidence>
<dbReference type="GO" id="GO:0016567">
    <property type="term" value="P:protein ubiquitination"/>
    <property type="evidence" value="ECO:0007669"/>
    <property type="project" value="UniProtKB-UniPathway"/>
</dbReference>
<evidence type="ECO:0000256" key="6">
    <source>
        <dbReference type="ARBA" id="ARBA00023203"/>
    </source>
</evidence>
<dbReference type="VEuPathDB" id="VectorBase:PHUM492160"/>
<evidence type="ECO:0000313" key="9">
    <source>
        <dbReference type="EMBL" id="EEB17887.1"/>
    </source>
</evidence>
<gene>
    <name evidence="10" type="primary">8235863</name>
    <name evidence="9" type="ORF">Phum_PHUM492160</name>
</gene>
<evidence type="ECO:0000313" key="11">
    <source>
        <dbReference type="Proteomes" id="UP000009046"/>
    </source>
</evidence>
<dbReference type="Gene3D" id="1.25.40.420">
    <property type="match status" value="1"/>
</dbReference>
<name>E0VWY1_PEDHC</name>
<sequence>MAESDKKEKNGSDLETDNTLSELSLSSSISRECFISIHFAETSLEKMETYFLKEQFTDVVLIAGKRRIPAHRLVLSAGSEYFAAMFTNNLKEASQTEIELHDVDGDVLWSLINYCYTGKIELFENTVETVLGTACLLQLSDVVEACCTYLREQLHPSNCIGIGVFADSQGCRDLLLASQNYTAEHFLEVIKNQEFLMLSADEVAKLLACNDLNVSSEEVIFHALMSWVEYLPDRTAHVGKLLSLVKLPLLSPSFIVDHIETIPLFKDNPECRELIMEAFKYHLLPERRSMLQSPRTCPRKSTIGDLYALGGMGANKNVVSVEKYNVRTDTWSRFDKLSFRRLQCGVAVVDEKLYVVGGRDGLKTLNTIECYDIKTKSCTNLPPMSTPRHGLGVAVLEGPLYAVGGHDGWSFLNTVERWDPQTKTWSFVTPMLTQRSTVGVAVLNGKLYAVGGRDGSCCLRTVECYDPHTNKWVVCASMIKRRGGVGVGVLNGYLYALGGHEVPGLNPSAARFSCVERYDPKADSWVTVASMSVGRDAIGVCILGERLFAVGGYDGKWYLKLVEAYDPQKDEWQEVSPLINERAGACVVLIKST</sequence>
<proteinExistence type="predicted"/>
<dbReference type="eggNOG" id="KOG4441">
    <property type="taxonomic scope" value="Eukaryota"/>
</dbReference>
<dbReference type="CTD" id="8235863"/>
<dbReference type="AlphaFoldDB" id="E0VWY1"/>
<dbReference type="PANTHER" id="PTHR24412:SF74">
    <property type="entry name" value="KELCH-LIKE PROTEIN 4"/>
    <property type="match status" value="1"/>
</dbReference>
<dbReference type="EMBL" id="AAZO01005954">
    <property type="status" value="NOT_ANNOTATED_CDS"/>
    <property type="molecule type" value="Genomic_DNA"/>
</dbReference>
<dbReference type="SMART" id="SM00225">
    <property type="entry name" value="BTB"/>
    <property type="match status" value="1"/>
</dbReference>
<dbReference type="GeneID" id="8235863"/>
<keyword evidence="4" id="KW-0677">Repeat</keyword>
<dbReference type="CDD" id="cd18234">
    <property type="entry name" value="BTB_POZ_KLHL1-like"/>
    <property type="match status" value="1"/>
</dbReference>
<dbReference type="InterPro" id="IPR006652">
    <property type="entry name" value="Kelch_1"/>
</dbReference>
<dbReference type="Pfam" id="PF01344">
    <property type="entry name" value="Kelch_1"/>
    <property type="match status" value="1"/>
</dbReference>
<dbReference type="InterPro" id="IPR011705">
    <property type="entry name" value="BACK"/>
</dbReference>
<dbReference type="SUPFAM" id="SSF117281">
    <property type="entry name" value="Kelch motif"/>
    <property type="match status" value="1"/>
</dbReference>
<dbReference type="KEGG" id="phu:Phum_PHUM492160"/>
<dbReference type="Pfam" id="PF00651">
    <property type="entry name" value="BTB"/>
    <property type="match status" value="1"/>
</dbReference>
<dbReference type="FunCoup" id="E0VWY1">
    <property type="interactions" value="653"/>
</dbReference>
<feature type="domain" description="BTB" evidence="8">
    <location>
        <begin position="57"/>
        <end position="124"/>
    </location>
</feature>
<evidence type="ECO:0000256" key="1">
    <source>
        <dbReference type="ARBA" id="ARBA00004906"/>
    </source>
</evidence>
<reference evidence="9" key="2">
    <citation type="submission" date="2007-04" db="EMBL/GenBank/DDBJ databases">
        <title>The genome of the human body louse.</title>
        <authorList>
            <consortium name="The Human Body Louse Genome Consortium"/>
            <person name="Kirkness E."/>
            <person name="Walenz B."/>
            <person name="Hass B."/>
            <person name="Bruggner R."/>
            <person name="Strausberg R."/>
        </authorList>
    </citation>
    <scope>NUCLEOTIDE SEQUENCE</scope>
    <source>
        <strain evidence="9">USDA</strain>
    </source>
</reference>
<keyword evidence="3" id="KW-0880">Kelch repeat</keyword>
<dbReference type="Proteomes" id="UP000009046">
    <property type="component" value="Unassembled WGS sequence"/>
</dbReference>
<dbReference type="EMBL" id="DS235824">
    <property type="protein sequence ID" value="EEB17887.1"/>
    <property type="molecule type" value="Genomic_DNA"/>
</dbReference>
<dbReference type="PANTHER" id="PTHR24412">
    <property type="entry name" value="KELCH PROTEIN"/>
    <property type="match status" value="1"/>
</dbReference>
<reference evidence="9" key="1">
    <citation type="submission" date="2007-04" db="EMBL/GenBank/DDBJ databases">
        <title>Annotation of Pediculus humanus corporis strain USDA.</title>
        <authorList>
            <person name="Kirkness E."/>
            <person name="Hannick L."/>
            <person name="Hass B."/>
            <person name="Bruggner R."/>
            <person name="Lawson D."/>
            <person name="Bidwell S."/>
            <person name="Joardar V."/>
            <person name="Caler E."/>
            <person name="Walenz B."/>
            <person name="Inman J."/>
            <person name="Schobel S."/>
            <person name="Galinsky K."/>
            <person name="Amedeo P."/>
            <person name="Strausberg R."/>
        </authorList>
    </citation>
    <scope>NUCLEOTIDE SEQUENCE</scope>
    <source>
        <strain evidence="9">USDA</strain>
    </source>
</reference>
<keyword evidence="11" id="KW-1185">Reference proteome</keyword>
<evidence type="ECO:0000256" key="4">
    <source>
        <dbReference type="ARBA" id="ARBA00022737"/>
    </source>
</evidence>
<evidence type="ECO:0000256" key="2">
    <source>
        <dbReference type="ARBA" id="ARBA00013699"/>
    </source>
</evidence>
<dbReference type="STRING" id="121224.E0VWY1"/>
<keyword evidence="6" id="KW-0009">Actin-binding</keyword>
<dbReference type="UniPathway" id="UPA00143"/>
<dbReference type="RefSeq" id="XP_002430625.1">
    <property type="nucleotide sequence ID" value="XM_002430580.1"/>
</dbReference>